<dbReference type="InterPro" id="IPR013655">
    <property type="entry name" value="PAS_fold_3"/>
</dbReference>
<dbReference type="InterPro" id="IPR000700">
    <property type="entry name" value="PAS-assoc_C"/>
</dbReference>
<dbReference type="InterPro" id="IPR035965">
    <property type="entry name" value="PAS-like_dom_sf"/>
</dbReference>
<name>A0A917C5I8_9PROT</name>
<dbReference type="RefSeq" id="WP_188665432.1">
    <property type="nucleotide sequence ID" value="NZ_BMHV01000017.1"/>
</dbReference>
<dbReference type="Pfam" id="PF02518">
    <property type="entry name" value="HATPase_c"/>
    <property type="match status" value="1"/>
</dbReference>
<dbReference type="NCBIfam" id="NF041832">
    <property type="entry name" value="near_NosP_CTERM"/>
    <property type="match status" value="1"/>
</dbReference>
<dbReference type="PROSITE" id="PS50109">
    <property type="entry name" value="HIS_KIN"/>
    <property type="match status" value="1"/>
</dbReference>
<dbReference type="FunFam" id="3.30.565.10:FF:000049">
    <property type="entry name" value="Two-component sensor histidine kinase"/>
    <property type="match status" value="1"/>
</dbReference>
<feature type="coiled-coil region" evidence="8">
    <location>
        <begin position="4"/>
        <end position="34"/>
    </location>
</feature>
<dbReference type="InterPro" id="IPR050736">
    <property type="entry name" value="Sensor_HK_Regulatory"/>
</dbReference>
<dbReference type="PROSITE" id="PS50110">
    <property type="entry name" value="RESPONSE_REGULATORY"/>
    <property type="match status" value="1"/>
</dbReference>
<dbReference type="InterPro" id="IPR003661">
    <property type="entry name" value="HisK_dim/P_dom"/>
</dbReference>
<dbReference type="SMART" id="SM00448">
    <property type="entry name" value="REC"/>
    <property type="match status" value="1"/>
</dbReference>
<evidence type="ECO:0000256" key="5">
    <source>
        <dbReference type="ARBA" id="ARBA00022777"/>
    </source>
</evidence>
<dbReference type="InterPro" id="IPR036890">
    <property type="entry name" value="HATPase_C_sf"/>
</dbReference>
<feature type="domain" description="Histidine kinase" evidence="9">
    <location>
        <begin position="216"/>
        <end position="430"/>
    </location>
</feature>
<dbReference type="PANTHER" id="PTHR43711:SF1">
    <property type="entry name" value="HISTIDINE KINASE 1"/>
    <property type="match status" value="1"/>
</dbReference>
<feature type="coiled-coil region" evidence="8">
    <location>
        <begin position="150"/>
        <end position="216"/>
    </location>
</feature>
<dbReference type="Pfam" id="PF00512">
    <property type="entry name" value="HisKA"/>
    <property type="match status" value="1"/>
</dbReference>
<dbReference type="PROSITE" id="PS50113">
    <property type="entry name" value="PAC"/>
    <property type="match status" value="1"/>
</dbReference>
<gene>
    <name evidence="12" type="primary">ercS</name>
    <name evidence="12" type="ORF">GCM10011332_23870</name>
</gene>
<organism evidence="12 13">
    <name type="scientific">Terasakiella brassicae</name>
    <dbReference type="NCBI Taxonomy" id="1634917"/>
    <lineage>
        <taxon>Bacteria</taxon>
        <taxon>Pseudomonadati</taxon>
        <taxon>Pseudomonadota</taxon>
        <taxon>Alphaproteobacteria</taxon>
        <taxon>Rhodospirillales</taxon>
        <taxon>Terasakiellaceae</taxon>
        <taxon>Terasakiella</taxon>
    </lineage>
</organism>
<dbReference type="AlphaFoldDB" id="A0A917C5I8"/>
<dbReference type="Gene3D" id="1.10.287.130">
    <property type="match status" value="1"/>
</dbReference>
<dbReference type="Gene3D" id="3.30.450.20">
    <property type="entry name" value="PAS domain"/>
    <property type="match status" value="1"/>
</dbReference>
<dbReference type="Pfam" id="PF08447">
    <property type="entry name" value="PAS_3"/>
    <property type="match status" value="1"/>
</dbReference>
<reference evidence="12" key="2">
    <citation type="submission" date="2020-09" db="EMBL/GenBank/DDBJ databases">
        <authorList>
            <person name="Sun Q."/>
            <person name="Zhou Y."/>
        </authorList>
    </citation>
    <scope>NUCLEOTIDE SEQUENCE</scope>
    <source>
        <strain evidence="12">CGMCC 1.15254</strain>
    </source>
</reference>
<evidence type="ECO:0000256" key="1">
    <source>
        <dbReference type="ARBA" id="ARBA00000085"/>
    </source>
</evidence>
<keyword evidence="8" id="KW-0175">Coiled coil</keyword>
<dbReference type="PRINTS" id="PR00344">
    <property type="entry name" value="BCTRLSENSOR"/>
</dbReference>
<dbReference type="CDD" id="cd00130">
    <property type="entry name" value="PAS"/>
    <property type="match status" value="1"/>
</dbReference>
<comment type="catalytic activity">
    <reaction evidence="1">
        <text>ATP + protein L-histidine = ADP + protein N-phospho-L-histidine.</text>
        <dbReference type="EC" id="2.7.13.3"/>
    </reaction>
</comment>
<dbReference type="CDD" id="cd00156">
    <property type="entry name" value="REC"/>
    <property type="match status" value="1"/>
</dbReference>
<protein>
    <recommendedName>
        <fullName evidence="2">histidine kinase</fullName>
        <ecNumber evidence="2">2.7.13.3</ecNumber>
    </recommendedName>
</protein>
<dbReference type="InterPro" id="IPR001610">
    <property type="entry name" value="PAC"/>
</dbReference>
<proteinExistence type="predicted"/>
<dbReference type="CDD" id="cd00082">
    <property type="entry name" value="HisKA"/>
    <property type="match status" value="1"/>
</dbReference>
<evidence type="ECO:0000313" key="12">
    <source>
        <dbReference type="EMBL" id="GGF68941.1"/>
    </source>
</evidence>
<dbReference type="FunFam" id="1.10.287.130:FF:000081">
    <property type="entry name" value="Hybrid sensor histidine kinase/response regulator"/>
    <property type="match status" value="1"/>
</dbReference>
<dbReference type="SMART" id="SM00387">
    <property type="entry name" value="HATPase_c"/>
    <property type="match status" value="1"/>
</dbReference>
<dbReference type="Gene3D" id="3.30.565.10">
    <property type="entry name" value="Histidine kinase-like ATPase, C-terminal domain"/>
    <property type="match status" value="1"/>
</dbReference>
<evidence type="ECO:0000259" key="11">
    <source>
        <dbReference type="PROSITE" id="PS50113"/>
    </source>
</evidence>
<dbReference type="SUPFAM" id="SSF52172">
    <property type="entry name" value="CheY-like"/>
    <property type="match status" value="1"/>
</dbReference>
<dbReference type="EMBL" id="BMHV01000017">
    <property type="protein sequence ID" value="GGF68941.1"/>
    <property type="molecule type" value="Genomic_DNA"/>
</dbReference>
<keyword evidence="6" id="KW-0902">Two-component regulatory system</keyword>
<keyword evidence="3 7" id="KW-0597">Phosphoprotein</keyword>
<dbReference type="NCBIfam" id="TIGR00229">
    <property type="entry name" value="sensory_box"/>
    <property type="match status" value="1"/>
</dbReference>
<keyword evidence="4" id="KW-0808">Transferase</keyword>
<evidence type="ECO:0000256" key="2">
    <source>
        <dbReference type="ARBA" id="ARBA00012438"/>
    </source>
</evidence>
<evidence type="ECO:0000313" key="13">
    <source>
        <dbReference type="Proteomes" id="UP000632498"/>
    </source>
</evidence>
<evidence type="ECO:0000256" key="3">
    <source>
        <dbReference type="ARBA" id="ARBA00022553"/>
    </source>
</evidence>
<dbReference type="SUPFAM" id="SSF47384">
    <property type="entry name" value="Homodimeric domain of signal transducing histidine kinase"/>
    <property type="match status" value="1"/>
</dbReference>
<feature type="modified residue" description="4-aspartylphosphate" evidence="7">
    <location>
        <position position="504"/>
    </location>
</feature>
<sequence length="571" mass="64070">MTKMSKGVTDLQKLKKENDQLQKRIAELEMIEERYALAMDGANEGLWEWNPVTKDLFISSRLMETLGHSSQSRCTTTHQWLEWVHPDDVAGYEQKVTEHLKGLSEYFEWEYRVRATDGIYHWVFARGKALRDNNGIAYRMVGSVGDITERKLAQERLKQAHDELEDRVEERTKALVALNKQLSREVQERKIMEQKLKQAKEAAEQANISKDKYLAAASHDLLQPLNAARLLISTLQERDLSHKDASLVQRIHNALGNAEELLTDLLDIAKLDANAIVHEISEVPANRLLLALGEEFQSVANKANVKLRVMPCGYSVKTDPRLLGRILRNFLSNAIRYSASGRVVLGCRHRANKISFQVWDSGPGIPSDKLDDIFLEFHQLKENSLDGDNKGVGLGLAIVERIAKILGHPIHVRSSVGKGSVFSVDVPLCDGVHQSVMLMEPLPKQPYNLSGVPVLIIDNEGSITHSMADLLNEWGMVPHCALSKSAALAEMKYAEQPPVAILADYHLDDGETGIKVIQDIHAEYGFDIPAVIITADRTQTVSNECERLGYHILNKPLKPAKLRALLNHLLR</sequence>
<feature type="domain" description="Response regulatory" evidence="10">
    <location>
        <begin position="453"/>
        <end position="570"/>
    </location>
</feature>
<evidence type="ECO:0000256" key="6">
    <source>
        <dbReference type="ARBA" id="ARBA00023012"/>
    </source>
</evidence>
<dbReference type="SMART" id="SM00086">
    <property type="entry name" value="PAC"/>
    <property type="match status" value="1"/>
</dbReference>
<keyword evidence="13" id="KW-1185">Reference proteome</keyword>
<dbReference type="SUPFAM" id="SSF55874">
    <property type="entry name" value="ATPase domain of HSP90 chaperone/DNA topoisomerase II/histidine kinase"/>
    <property type="match status" value="1"/>
</dbReference>
<evidence type="ECO:0000256" key="7">
    <source>
        <dbReference type="PROSITE-ProRule" id="PRU00169"/>
    </source>
</evidence>
<dbReference type="InterPro" id="IPR011006">
    <property type="entry name" value="CheY-like_superfamily"/>
</dbReference>
<dbReference type="EC" id="2.7.13.3" evidence="2"/>
<comment type="caution">
    <text evidence="12">The sequence shown here is derived from an EMBL/GenBank/DDBJ whole genome shotgun (WGS) entry which is preliminary data.</text>
</comment>
<keyword evidence="5 12" id="KW-0418">Kinase</keyword>
<dbReference type="Gene3D" id="3.40.50.2300">
    <property type="match status" value="1"/>
</dbReference>
<dbReference type="InterPro" id="IPR000014">
    <property type="entry name" value="PAS"/>
</dbReference>
<dbReference type="InterPro" id="IPR003594">
    <property type="entry name" value="HATPase_dom"/>
</dbReference>
<dbReference type="Pfam" id="PF00072">
    <property type="entry name" value="Response_reg"/>
    <property type="match status" value="1"/>
</dbReference>
<dbReference type="GO" id="GO:0000155">
    <property type="term" value="F:phosphorelay sensor kinase activity"/>
    <property type="evidence" value="ECO:0007669"/>
    <property type="project" value="InterPro"/>
</dbReference>
<dbReference type="InterPro" id="IPR036097">
    <property type="entry name" value="HisK_dim/P_sf"/>
</dbReference>
<dbReference type="PANTHER" id="PTHR43711">
    <property type="entry name" value="TWO-COMPONENT HISTIDINE KINASE"/>
    <property type="match status" value="1"/>
</dbReference>
<feature type="domain" description="PAC" evidence="11">
    <location>
        <begin position="107"/>
        <end position="159"/>
    </location>
</feature>
<dbReference type="InterPro" id="IPR005467">
    <property type="entry name" value="His_kinase_dom"/>
</dbReference>
<dbReference type="InterPro" id="IPR001789">
    <property type="entry name" value="Sig_transdc_resp-reg_receiver"/>
</dbReference>
<reference evidence="12" key="1">
    <citation type="journal article" date="2014" name="Int. J. Syst. Evol. Microbiol.">
        <title>Complete genome sequence of Corynebacterium casei LMG S-19264T (=DSM 44701T), isolated from a smear-ripened cheese.</title>
        <authorList>
            <consortium name="US DOE Joint Genome Institute (JGI-PGF)"/>
            <person name="Walter F."/>
            <person name="Albersmeier A."/>
            <person name="Kalinowski J."/>
            <person name="Ruckert C."/>
        </authorList>
    </citation>
    <scope>NUCLEOTIDE SEQUENCE</scope>
    <source>
        <strain evidence="12">CGMCC 1.15254</strain>
    </source>
</reference>
<evidence type="ECO:0000259" key="10">
    <source>
        <dbReference type="PROSITE" id="PS50110"/>
    </source>
</evidence>
<dbReference type="SMART" id="SM00388">
    <property type="entry name" value="HisKA"/>
    <property type="match status" value="1"/>
</dbReference>
<dbReference type="InterPro" id="IPR004358">
    <property type="entry name" value="Sig_transdc_His_kin-like_C"/>
</dbReference>
<evidence type="ECO:0000256" key="4">
    <source>
        <dbReference type="ARBA" id="ARBA00022679"/>
    </source>
</evidence>
<evidence type="ECO:0000259" key="9">
    <source>
        <dbReference type="PROSITE" id="PS50109"/>
    </source>
</evidence>
<evidence type="ECO:0000256" key="8">
    <source>
        <dbReference type="SAM" id="Coils"/>
    </source>
</evidence>
<accession>A0A917C5I8</accession>
<dbReference type="Proteomes" id="UP000632498">
    <property type="component" value="Unassembled WGS sequence"/>
</dbReference>
<dbReference type="SUPFAM" id="SSF55785">
    <property type="entry name" value="PYP-like sensor domain (PAS domain)"/>
    <property type="match status" value="1"/>
</dbReference>